<dbReference type="InterPro" id="IPR053074">
    <property type="entry name" value="NPC_Nucleoporin"/>
</dbReference>
<sequence length="507" mass="53231">MSSPISRTDSPTLDEHAKRKRDEALGKQSEGVLSNGSETEADPEAVPPKKMQPEVDAGTVPVSKAEVKQIQRNLKTMPLEDTKSPSNAENENKDMDDVESQGSNEDQTQDKLMEESSHLPADKADTPNGESTPSSDIGDQDTESTNATAHSVLNEKNGKEIKAAPEKTTTSSIFGSKSLGSGAASSASPFASLSGNVFGSSASDSKGSNATSSENAFSTAGKSGVFGSKSTSLSGGFGNTSAASPFASAAGTNVLGNDSPKSVFGQSSSTSAIGFGTLPENSTDSTAGSVFGAKSIVGSVSGAGTPLQKPSVFPARLPSTRATSSTFGSFNKEASFNSGSFMIDQDSSQDQDFGSLLSQDTGDREDPEQADGEENFGTGVFTNADQIDVQTGEEDEISIYQTKGKLYADTEKTHAWKERGKGAFKINVNQSDTKLARLVMRTDGALRLILNVAIFEDMNIVITGEKYVRFIGIEEGKPISFLLKVKDGVVANEIVDNIRRASERQAL</sequence>
<gene>
    <name evidence="3" type="ORF">BGZ80_006082</name>
</gene>
<evidence type="ECO:0000313" key="4">
    <source>
        <dbReference type="Proteomes" id="UP000703661"/>
    </source>
</evidence>
<name>A0A9P6N575_9FUNG</name>
<organism evidence="3 4">
    <name type="scientific">Entomortierella chlamydospora</name>
    <dbReference type="NCBI Taxonomy" id="101097"/>
    <lineage>
        <taxon>Eukaryota</taxon>
        <taxon>Fungi</taxon>
        <taxon>Fungi incertae sedis</taxon>
        <taxon>Mucoromycota</taxon>
        <taxon>Mortierellomycotina</taxon>
        <taxon>Mortierellomycetes</taxon>
        <taxon>Mortierellales</taxon>
        <taxon>Mortierellaceae</taxon>
        <taxon>Entomortierella</taxon>
    </lineage>
</organism>
<feature type="region of interest" description="Disordered" evidence="1">
    <location>
        <begin position="1"/>
        <end position="225"/>
    </location>
</feature>
<protein>
    <recommendedName>
        <fullName evidence="2">RanBD1 domain-containing protein</fullName>
    </recommendedName>
</protein>
<evidence type="ECO:0000259" key="2">
    <source>
        <dbReference type="PROSITE" id="PS50196"/>
    </source>
</evidence>
<feature type="compositionally biased region" description="Low complexity" evidence="1">
    <location>
        <begin position="174"/>
        <end position="195"/>
    </location>
</feature>
<feature type="compositionally biased region" description="Polar residues" evidence="1">
    <location>
        <begin position="197"/>
        <end position="221"/>
    </location>
</feature>
<dbReference type="PANTHER" id="PTHR38697">
    <property type="entry name" value="NUCLEAR PORE COMPLEX PROTEIN SIMILAR TO S. CEREVISIAE NUP2 (EUROFUNG)"/>
    <property type="match status" value="1"/>
</dbReference>
<dbReference type="InterPro" id="IPR011993">
    <property type="entry name" value="PH-like_dom_sf"/>
</dbReference>
<feature type="domain" description="RanBD1" evidence="2">
    <location>
        <begin position="380"/>
        <end position="460"/>
    </location>
</feature>
<dbReference type="InterPro" id="IPR000156">
    <property type="entry name" value="Ran_bind_dom"/>
</dbReference>
<comment type="caution">
    <text evidence="3">The sequence shown here is derived from an EMBL/GenBank/DDBJ whole genome shotgun (WGS) entry which is preliminary data.</text>
</comment>
<dbReference type="Pfam" id="PF00638">
    <property type="entry name" value="Ran_BP1"/>
    <property type="match status" value="1"/>
</dbReference>
<dbReference type="Gene3D" id="2.30.29.30">
    <property type="entry name" value="Pleckstrin-homology domain (PH domain)/Phosphotyrosine-binding domain (PTB)"/>
    <property type="match status" value="1"/>
</dbReference>
<feature type="compositionally biased region" description="Basic and acidic residues" evidence="1">
    <location>
        <begin position="108"/>
        <end position="125"/>
    </location>
</feature>
<feature type="compositionally biased region" description="Low complexity" evidence="1">
    <location>
        <begin position="344"/>
        <end position="360"/>
    </location>
</feature>
<feature type="compositionally biased region" description="Basic and acidic residues" evidence="1">
    <location>
        <begin position="13"/>
        <end position="25"/>
    </location>
</feature>
<dbReference type="Proteomes" id="UP000703661">
    <property type="component" value="Unassembled WGS sequence"/>
</dbReference>
<feature type="region of interest" description="Disordered" evidence="1">
    <location>
        <begin position="340"/>
        <end position="385"/>
    </location>
</feature>
<feature type="compositionally biased region" description="Polar residues" evidence="1">
    <location>
        <begin position="1"/>
        <end position="11"/>
    </location>
</feature>
<dbReference type="PANTHER" id="PTHR38697:SF1">
    <property type="entry name" value="NUCLEAR PORE COMPLEX PROTEIN SIMILAR TO S. CEREVISIAE NUP2 (EUROFUNG)"/>
    <property type="match status" value="1"/>
</dbReference>
<dbReference type="EMBL" id="JAAAID010000003">
    <property type="protein sequence ID" value="KAG0024808.1"/>
    <property type="molecule type" value="Genomic_DNA"/>
</dbReference>
<feature type="compositionally biased region" description="Basic and acidic residues" evidence="1">
    <location>
        <begin position="156"/>
        <end position="165"/>
    </location>
</feature>
<dbReference type="SUPFAM" id="SSF50729">
    <property type="entry name" value="PH domain-like"/>
    <property type="match status" value="1"/>
</dbReference>
<accession>A0A9P6N575</accession>
<reference evidence="3" key="1">
    <citation type="journal article" date="2020" name="Fungal Divers.">
        <title>Resolving the Mortierellaceae phylogeny through synthesis of multi-gene phylogenetics and phylogenomics.</title>
        <authorList>
            <person name="Vandepol N."/>
            <person name="Liber J."/>
            <person name="Desiro A."/>
            <person name="Na H."/>
            <person name="Kennedy M."/>
            <person name="Barry K."/>
            <person name="Grigoriev I.V."/>
            <person name="Miller A.N."/>
            <person name="O'Donnell K."/>
            <person name="Stajich J.E."/>
            <person name="Bonito G."/>
        </authorList>
    </citation>
    <scope>NUCLEOTIDE SEQUENCE</scope>
    <source>
        <strain evidence="3">NRRL 2769</strain>
    </source>
</reference>
<proteinExistence type="predicted"/>
<dbReference type="AlphaFoldDB" id="A0A9P6N575"/>
<dbReference type="PROSITE" id="PS50196">
    <property type="entry name" value="RANBD1"/>
    <property type="match status" value="1"/>
</dbReference>
<dbReference type="SMART" id="SM00160">
    <property type="entry name" value="RanBD"/>
    <property type="match status" value="1"/>
</dbReference>
<evidence type="ECO:0000313" key="3">
    <source>
        <dbReference type="EMBL" id="KAG0024808.1"/>
    </source>
</evidence>
<keyword evidence="4" id="KW-1185">Reference proteome</keyword>
<feature type="region of interest" description="Disordered" evidence="1">
    <location>
        <begin position="303"/>
        <end position="324"/>
    </location>
</feature>
<feature type="compositionally biased region" description="Polar residues" evidence="1">
    <location>
        <begin position="128"/>
        <end position="151"/>
    </location>
</feature>
<evidence type="ECO:0000256" key="1">
    <source>
        <dbReference type="SAM" id="MobiDB-lite"/>
    </source>
</evidence>
<feature type="compositionally biased region" description="Acidic residues" evidence="1">
    <location>
        <begin position="363"/>
        <end position="374"/>
    </location>
</feature>